<evidence type="ECO:0000313" key="1">
    <source>
        <dbReference type="EMBL" id="LAB44415.1"/>
    </source>
</evidence>
<name>A0A2D4NFF8_9SAUR</name>
<reference evidence="1" key="1">
    <citation type="submission" date="2017-07" db="EMBL/GenBank/DDBJ databases">
        <authorList>
            <person name="Mikheyev A."/>
            <person name="Grau M."/>
        </authorList>
    </citation>
    <scope>NUCLEOTIDE SEQUENCE</scope>
    <source>
        <tissue evidence="1">Venom_gland</tissue>
    </source>
</reference>
<accession>A0A2D4NFF8</accession>
<proteinExistence type="predicted"/>
<dbReference type="AlphaFoldDB" id="A0A2D4NFF8"/>
<protein>
    <submittedName>
        <fullName evidence="1">Uncharacterized protein</fullName>
    </submittedName>
</protein>
<sequence>METPTSLFRTQHSSLPGRNICNPLGSLDANVVGRNIWVQSGRLLGECPLLSEMSLETPVLAGMLLETQVLISLVTYSLEVGMPTHRESPFRCVVCTGLPRAGTVWSQEPHWICKSVYRANTSSRLIDD</sequence>
<reference evidence="1" key="2">
    <citation type="submission" date="2017-11" db="EMBL/GenBank/DDBJ databases">
        <title>Coralsnake Venomics: Analyses of Venom Gland Transcriptomes and Proteomes of Six Brazilian Taxa.</title>
        <authorList>
            <person name="Aird S.D."/>
            <person name="Jorge da Silva N."/>
            <person name="Qiu L."/>
            <person name="Villar-Briones A."/>
            <person name="Aparecida-Saddi V."/>
            <person name="Campos-Telles M.P."/>
            <person name="Grau M."/>
            <person name="Mikheyev A.S."/>
        </authorList>
    </citation>
    <scope>NUCLEOTIDE SEQUENCE</scope>
    <source>
        <tissue evidence="1">Venom_gland</tissue>
    </source>
</reference>
<dbReference type="EMBL" id="IACM01175945">
    <property type="protein sequence ID" value="LAB44415.1"/>
    <property type="molecule type" value="Transcribed_RNA"/>
</dbReference>
<organism evidence="1">
    <name type="scientific">Micrurus spixii</name>
    <name type="common">Amazon coral snake</name>
    <dbReference type="NCBI Taxonomy" id="129469"/>
    <lineage>
        <taxon>Eukaryota</taxon>
        <taxon>Metazoa</taxon>
        <taxon>Chordata</taxon>
        <taxon>Craniata</taxon>
        <taxon>Vertebrata</taxon>
        <taxon>Euteleostomi</taxon>
        <taxon>Lepidosauria</taxon>
        <taxon>Squamata</taxon>
        <taxon>Bifurcata</taxon>
        <taxon>Unidentata</taxon>
        <taxon>Episquamata</taxon>
        <taxon>Toxicofera</taxon>
        <taxon>Serpentes</taxon>
        <taxon>Colubroidea</taxon>
        <taxon>Elapidae</taxon>
        <taxon>Elapinae</taxon>
        <taxon>Micrurus</taxon>
    </lineage>
</organism>